<evidence type="ECO:0000256" key="4">
    <source>
        <dbReference type="ARBA" id="ARBA00022692"/>
    </source>
</evidence>
<dbReference type="NCBIfam" id="TIGR00964">
    <property type="entry name" value="secE_bact"/>
    <property type="match status" value="1"/>
</dbReference>
<dbReference type="GO" id="GO:0006605">
    <property type="term" value="P:protein targeting"/>
    <property type="evidence" value="ECO:0007669"/>
    <property type="project" value="InterPro"/>
</dbReference>
<keyword evidence="3" id="KW-1003">Cell membrane</keyword>
<keyword evidence="2" id="KW-0813">Transport</keyword>
<name>E6Q171_9ZZZZ</name>
<dbReference type="InterPro" id="IPR005807">
    <property type="entry name" value="SecE_bac"/>
</dbReference>
<dbReference type="Pfam" id="PF00584">
    <property type="entry name" value="SecE"/>
    <property type="match status" value="1"/>
</dbReference>
<keyword evidence="8 9" id="KW-0472">Membrane</keyword>
<keyword evidence="6 9" id="KW-1133">Transmembrane helix</keyword>
<evidence type="ECO:0008006" key="11">
    <source>
        <dbReference type="Google" id="ProtNLM"/>
    </source>
</evidence>
<dbReference type="PANTHER" id="PTHR33910">
    <property type="entry name" value="PROTEIN TRANSLOCASE SUBUNIT SECE"/>
    <property type="match status" value="1"/>
</dbReference>
<accession>E6Q171</accession>
<evidence type="ECO:0000256" key="1">
    <source>
        <dbReference type="ARBA" id="ARBA00004370"/>
    </source>
</evidence>
<reference evidence="10" key="1">
    <citation type="submission" date="2009-10" db="EMBL/GenBank/DDBJ databases">
        <title>Diversity of trophic interactions inside an arsenic-rich microbial ecosystem.</title>
        <authorList>
            <person name="Bertin P.N."/>
            <person name="Heinrich-Salmeron A."/>
            <person name="Pelletier E."/>
            <person name="Goulhen-Chollet F."/>
            <person name="Arsene-Ploetze F."/>
            <person name="Gallien S."/>
            <person name="Calteau A."/>
            <person name="Vallenet D."/>
            <person name="Casiot C."/>
            <person name="Chane-Woon-Ming B."/>
            <person name="Giloteaux L."/>
            <person name="Barakat M."/>
            <person name="Bonnefoy V."/>
            <person name="Bruneel O."/>
            <person name="Chandler M."/>
            <person name="Cleiss J."/>
            <person name="Duran R."/>
            <person name="Elbaz-Poulichet F."/>
            <person name="Fonknechten N."/>
            <person name="Lauga B."/>
            <person name="Mornico D."/>
            <person name="Ortet P."/>
            <person name="Schaeffer C."/>
            <person name="Siguier P."/>
            <person name="Alexander Thil Smith A."/>
            <person name="Van Dorsselaer A."/>
            <person name="Weissenbach J."/>
            <person name="Medigue C."/>
            <person name="Le Paslier D."/>
        </authorList>
    </citation>
    <scope>NUCLEOTIDE SEQUENCE</scope>
</reference>
<keyword evidence="5" id="KW-0653">Protein transport</keyword>
<gene>
    <name evidence="10" type="ORF">CARN4_0280</name>
</gene>
<dbReference type="GO" id="GO:0008320">
    <property type="term" value="F:protein transmembrane transporter activity"/>
    <property type="evidence" value="ECO:0007669"/>
    <property type="project" value="InterPro"/>
</dbReference>
<evidence type="ECO:0000256" key="5">
    <source>
        <dbReference type="ARBA" id="ARBA00022927"/>
    </source>
</evidence>
<evidence type="ECO:0000256" key="8">
    <source>
        <dbReference type="ARBA" id="ARBA00023136"/>
    </source>
</evidence>
<keyword evidence="4 9" id="KW-0812">Transmembrane</keyword>
<evidence type="ECO:0000256" key="3">
    <source>
        <dbReference type="ARBA" id="ARBA00022475"/>
    </source>
</evidence>
<evidence type="ECO:0000256" key="6">
    <source>
        <dbReference type="ARBA" id="ARBA00022989"/>
    </source>
</evidence>
<dbReference type="GO" id="GO:0006886">
    <property type="term" value="P:intracellular protein transport"/>
    <property type="evidence" value="ECO:0007669"/>
    <property type="project" value="InterPro"/>
</dbReference>
<dbReference type="InterPro" id="IPR001901">
    <property type="entry name" value="Translocase_SecE/Sec61-g"/>
</dbReference>
<dbReference type="Gene3D" id="1.20.5.1030">
    <property type="entry name" value="Preprotein translocase secy subunit"/>
    <property type="match status" value="1"/>
</dbReference>
<sequence>MVNEKKNVPNRQAASMARASANLAAGDFVRSVWLEMKRVTWPTRDEWVGATVLTIGLVVCLGLFTYVADQFFGFLFNIVHPF</sequence>
<dbReference type="AlphaFoldDB" id="E6Q171"/>
<protein>
    <recommendedName>
        <fullName evidence="11">Protein translocase subunit SecE</fullName>
    </recommendedName>
</protein>
<dbReference type="PANTHER" id="PTHR33910:SF1">
    <property type="entry name" value="PROTEIN TRANSLOCASE SUBUNIT SECE"/>
    <property type="match status" value="1"/>
</dbReference>
<evidence type="ECO:0000256" key="9">
    <source>
        <dbReference type="SAM" id="Phobius"/>
    </source>
</evidence>
<dbReference type="GO" id="GO:0009306">
    <property type="term" value="P:protein secretion"/>
    <property type="evidence" value="ECO:0007669"/>
    <property type="project" value="InterPro"/>
</dbReference>
<dbReference type="EMBL" id="CABO01000008">
    <property type="protein sequence ID" value="CBI00931.1"/>
    <property type="molecule type" value="Genomic_DNA"/>
</dbReference>
<comment type="caution">
    <text evidence="10">The sequence shown here is derived from an EMBL/GenBank/DDBJ whole genome shotgun (WGS) entry which is preliminary data.</text>
</comment>
<evidence type="ECO:0000256" key="2">
    <source>
        <dbReference type="ARBA" id="ARBA00022448"/>
    </source>
</evidence>
<evidence type="ECO:0000313" key="10">
    <source>
        <dbReference type="EMBL" id="CBI00931.1"/>
    </source>
</evidence>
<evidence type="ECO:0000256" key="7">
    <source>
        <dbReference type="ARBA" id="ARBA00023010"/>
    </source>
</evidence>
<proteinExistence type="predicted"/>
<keyword evidence="7" id="KW-0811">Translocation</keyword>
<dbReference type="GO" id="GO:0043952">
    <property type="term" value="P:protein transport by the Sec complex"/>
    <property type="evidence" value="ECO:0007669"/>
    <property type="project" value="TreeGrafter"/>
</dbReference>
<comment type="subcellular location">
    <subcellularLocation>
        <location evidence="1">Membrane</location>
    </subcellularLocation>
</comment>
<organism evidence="10">
    <name type="scientific">mine drainage metagenome</name>
    <dbReference type="NCBI Taxonomy" id="410659"/>
    <lineage>
        <taxon>unclassified sequences</taxon>
        <taxon>metagenomes</taxon>
        <taxon>ecological metagenomes</taxon>
    </lineage>
</organism>
<dbReference type="InterPro" id="IPR038379">
    <property type="entry name" value="SecE_sf"/>
</dbReference>
<dbReference type="GO" id="GO:0005886">
    <property type="term" value="C:plasma membrane"/>
    <property type="evidence" value="ECO:0007669"/>
    <property type="project" value="TreeGrafter"/>
</dbReference>
<feature type="transmembrane region" description="Helical" evidence="9">
    <location>
        <begin position="47"/>
        <end position="68"/>
    </location>
</feature>